<protein>
    <submittedName>
        <fullName evidence="2">Uncharacterized protein</fullName>
    </submittedName>
</protein>
<evidence type="ECO:0000313" key="2">
    <source>
        <dbReference type="EMBL" id="SIT55485.1"/>
    </source>
</evidence>
<dbReference type="EMBL" id="FTPD01000015">
    <property type="protein sequence ID" value="SIT55485.1"/>
    <property type="molecule type" value="Genomic_DNA"/>
</dbReference>
<name>A0A1R3V6E7_9HYPH</name>
<dbReference type="STRING" id="1631249.BQ8794_220049"/>
<proteinExistence type="predicted"/>
<sequence>MRTFMTLIAATSVALSSAMAAYAQDQNPLPKASDVLVRYGDDVEGWTVYANQTRGDCLIVHSDGPNSVQMGVTANHEVGYLGVFTKEDIGLQNGNKSEIFVSIGGRLYEGVATSTSGELKGGYSGGYILTDDPNFKRDVAKQYEMIVFPETEGTFVVDLKGTFKAMAMGRKCLTQ</sequence>
<keyword evidence="1" id="KW-0732">Signal</keyword>
<evidence type="ECO:0000256" key="1">
    <source>
        <dbReference type="SAM" id="SignalP"/>
    </source>
</evidence>
<dbReference type="RefSeq" id="WP_077377904.1">
    <property type="nucleotide sequence ID" value="NZ_FTPD01000015.1"/>
</dbReference>
<evidence type="ECO:0000313" key="3">
    <source>
        <dbReference type="Proteomes" id="UP000188388"/>
    </source>
</evidence>
<feature type="signal peptide" evidence="1">
    <location>
        <begin position="1"/>
        <end position="23"/>
    </location>
</feature>
<feature type="chain" id="PRO_5012548758" evidence="1">
    <location>
        <begin position="24"/>
        <end position="175"/>
    </location>
</feature>
<keyword evidence="3" id="KW-1185">Reference proteome</keyword>
<reference evidence="3" key="1">
    <citation type="submission" date="2017-01" db="EMBL/GenBank/DDBJ databases">
        <authorList>
            <person name="Brunel B."/>
        </authorList>
    </citation>
    <scope>NUCLEOTIDE SEQUENCE [LARGE SCALE GENOMIC DNA]</scope>
</reference>
<organism evidence="2 3">
    <name type="scientific">Mesorhizobium prunaredense</name>
    <dbReference type="NCBI Taxonomy" id="1631249"/>
    <lineage>
        <taxon>Bacteria</taxon>
        <taxon>Pseudomonadati</taxon>
        <taxon>Pseudomonadota</taxon>
        <taxon>Alphaproteobacteria</taxon>
        <taxon>Hyphomicrobiales</taxon>
        <taxon>Phyllobacteriaceae</taxon>
        <taxon>Mesorhizobium</taxon>
    </lineage>
</organism>
<dbReference type="Proteomes" id="UP000188388">
    <property type="component" value="Unassembled WGS sequence"/>
</dbReference>
<accession>A0A1R3V6E7</accession>
<gene>
    <name evidence="2" type="ORF">BQ8794_220049</name>
</gene>
<dbReference type="AlphaFoldDB" id="A0A1R3V6E7"/>